<reference evidence="3" key="1">
    <citation type="submission" date="2017-03" db="EMBL/GenBank/DDBJ databases">
        <title>Novel pathways for hydrocarbon cycling and metabolic interdependencies in hydrothermal sediment communities.</title>
        <authorList>
            <person name="Dombrowski N."/>
            <person name="Seitz K."/>
            <person name="Teske A."/>
            <person name="Baker B."/>
        </authorList>
    </citation>
    <scope>NUCLEOTIDE SEQUENCE [LARGE SCALE GENOMIC DNA]</scope>
</reference>
<feature type="domain" description="SHS2" evidence="1">
    <location>
        <begin position="4"/>
        <end position="177"/>
    </location>
</feature>
<name>A0A1W9NZE8_UNCC3</name>
<dbReference type="Gene3D" id="3.30.420.40">
    <property type="match status" value="2"/>
</dbReference>
<organism evidence="2 3">
    <name type="scientific">candidate division CPR3 bacterium 4484_211</name>
    <dbReference type="NCBI Taxonomy" id="1968527"/>
    <lineage>
        <taxon>Bacteria</taxon>
        <taxon>Bacteria division CPR3</taxon>
    </lineage>
</organism>
<evidence type="ECO:0000313" key="3">
    <source>
        <dbReference type="Proteomes" id="UP000192520"/>
    </source>
</evidence>
<gene>
    <name evidence="2" type="ORF">B5M47_00750</name>
</gene>
<dbReference type="AlphaFoldDB" id="A0A1W9NZE8"/>
<dbReference type="PIRSF" id="PIRSF019169">
    <property type="entry name" value="PilM"/>
    <property type="match status" value="1"/>
</dbReference>
<dbReference type="InterPro" id="IPR050696">
    <property type="entry name" value="FtsA/MreB"/>
</dbReference>
<evidence type="ECO:0000259" key="1">
    <source>
        <dbReference type="SMART" id="SM00842"/>
    </source>
</evidence>
<protein>
    <recommendedName>
        <fullName evidence="1">SHS2 domain-containing protein</fullName>
    </recommendedName>
</protein>
<dbReference type="EMBL" id="MZGJ01000004">
    <property type="protein sequence ID" value="OQX51370.1"/>
    <property type="molecule type" value="Genomic_DNA"/>
</dbReference>
<dbReference type="InterPro" id="IPR003494">
    <property type="entry name" value="SHS2_FtsA"/>
</dbReference>
<dbReference type="InterPro" id="IPR005883">
    <property type="entry name" value="PilM"/>
</dbReference>
<dbReference type="CDD" id="cd24049">
    <property type="entry name" value="ASKHA_NBD_PilM"/>
    <property type="match status" value="1"/>
</dbReference>
<dbReference type="PANTHER" id="PTHR32432">
    <property type="entry name" value="CELL DIVISION PROTEIN FTSA-RELATED"/>
    <property type="match status" value="1"/>
</dbReference>
<dbReference type="Pfam" id="PF11104">
    <property type="entry name" value="PilM_2"/>
    <property type="match status" value="1"/>
</dbReference>
<dbReference type="NCBIfam" id="TIGR01175">
    <property type="entry name" value="pilM"/>
    <property type="match status" value="1"/>
</dbReference>
<dbReference type="GO" id="GO:0051301">
    <property type="term" value="P:cell division"/>
    <property type="evidence" value="ECO:0007669"/>
    <property type="project" value="InterPro"/>
</dbReference>
<dbReference type="STRING" id="1968527.B5M47_00750"/>
<dbReference type="PANTHER" id="PTHR32432:SF3">
    <property type="entry name" value="ETHANOLAMINE UTILIZATION PROTEIN EUTJ"/>
    <property type="match status" value="1"/>
</dbReference>
<accession>A0A1W9NZE8</accession>
<dbReference type="InterPro" id="IPR043129">
    <property type="entry name" value="ATPase_NBD"/>
</dbReference>
<dbReference type="Proteomes" id="UP000192520">
    <property type="component" value="Unassembled WGS sequence"/>
</dbReference>
<comment type="caution">
    <text evidence="2">The sequence shown here is derived from an EMBL/GenBank/DDBJ whole genome shotgun (WGS) entry which is preliminary data.</text>
</comment>
<proteinExistence type="predicted"/>
<dbReference type="SMART" id="SM00842">
    <property type="entry name" value="FtsA"/>
    <property type="match status" value="1"/>
</dbReference>
<sequence length="352" mass="38647">MMQFFGLDFGTHTLKAVELSYSKGGKPQLVAFGSVPAPEKSIESDSSIDQADLIKSIKSLLKESGVKSRKVVTAFPESKIFSRVIEFPPLSGQELNNAIEWESERFVPLPKDKVKISWMILEEGQKPQGENSPGKKMRIFLVAAPLDLVERYLNIMEGAGLEPIAFESEIIGVVRALSLGMQEGPTTLIISLGAKTTDLCIVDGGIIQFTRSIGTGGVALARAIERELGFELSQAEEYKRAYGLLEDKLEGKILKVVKPVFDIIVNEIERAVISYQTKMPMRPVKRVVLTGGTSQLPGVVVYLAESLGIEVQIGDPWIGISVPPQFETEIHSLENQTRYAVAVGLALKKFER</sequence>
<evidence type="ECO:0000313" key="2">
    <source>
        <dbReference type="EMBL" id="OQX51370.1"/>
    </source>
</evidence>
<dbReference type="Gene3D" id="3.30.1490.300">
    <property type="match status" value="1"/>
</dbReference>
<dbReference type="SUPFAM" id="SSF53067">
    <property type="entry name" value="Actin-like ATPase domain"/>
    <property type="match status" value="2"/>
</dbReference>